<dbReference type="OrthoDB" id="10265990at2759"/>
<keyword evidence="6" id="KW-0067">ATP-binding</keyword>
<dbReference type="FunFam" id="3.10.450.240:FF:000002">
    <property type="entry name" value="Mitochondrial import inner membrane translocase subunit TIM44"/>
    <property type="match status" value="1"/>
</dbReference>
<dbReference type="GO" id="GO:0005524">
    <property type="term" value="F:ATP binding"/>
    <property type="evidence" value="ECO:0007669"/>
    <property type="project" value="UniProtKB-KW"/>
</dbReference>
<evidence type="ECO:0000256" key="5">
    <source>
        <dbReference type="ARBA" id="ARBA00022792"/>
    </source>
</evidence>
<evidence type="ECO:0000256" key="10">
    <source>
        <dbReference type="ARBA" id="ARBA00023128"/>
    </source>
</evidence>
<evidence type="ECO:0000256" key="1">
    <source>
        <dbReference type="ARBA" id="ARBA00004637"/>
    </source>
</evidence>
<comment type="caution">
    <text evidence="15">The sequence shown here is derived from an EMBL/GenBank/DDBJ whole genome shotgun (WGS) entry which is preliminary data.</text>
</comment>
<evidence type="ECO:0000256" key="4">
    <source>
        <dbReference type="ARBA" id="ARBA00022741"/>
    </source>
</evidence>
<evidence type="ECO:0000313" key="16">
    <source>
        <dbReference type="Proteomes" id="UP000013776"/>
    </source>
</evidence>
<dbReference type="Pfam" id="PF04280">
    <property type="entry name" value="Tim44"/>
    <property type="match status" value="1"/>
</dbReference>
<dbReference type="InterPro" id="IPR007379">
    <property type="entry name" value="Tim44-like_dom"/>
</dbReference>
<evidence type="ECO:0000256" key="6">
    <source>
        <dbReference type="ARBA" id="ARBA00022840"/>
    </source>
</evidence>
<evidence type="ECO:0000256" key="9">
    <source>
        <dbReference type="ARBA" id="ARBA00023010"/>
    </source>
</evidence>
<name>R4XDV6_TAPDE</name>
<feature type="domain" description="Tim44-like" evidence="14">
    <location>
        <begin position="262"/>
        <end position="415"/>
    </location>
</feature>
<evidence type="ECO:0000256" key="8">
    <source>
        <dbReference type="ARBA" id="ARBA00022946"/>
    </source>
</evidence>
<keyword evidence="7 13" id="KW-0653">Protein transport</keyword>
<evidence type="ECO:0000313" key="15">
    <source>
        <dbReference type="EMBL" id="CCG83822.1"/>
    </source>
</evidence>
<organism evidence="15 16">
    <name type="scientific">Taphrina deformans (strain PYCC 5710 / ATCC 11124 / CBS 356.35 / IMI 108563 / JCM 9778 / NBRC 8474)</name>
    <name type="common">Peach leaf curl fungus</name>
    <name type="synonym">Lalaria deformans</name>
    <dbReference type="NCBI Taxonomy" id="1097556"/>
    <lineage>
        <taxon>Eukaryota</taxon>
        <taxon>Fungi</taxon>
        <taxon>Dikarya</taxon>
        <taxon>Ascomycota</taxon>
        <taxon>Taphrinomycotina</taxon>
        <taxon>Taphrinomycetes</taxon>
        <taxon>Taphrinales</taxon>
        <taxon>Taphrinaceae</taxon>
        <taxon>Taphrina</taxon>
    </lineage>
</organism>
<dbReference type="PIRSF" id="PIRSF037871">
    <property type="entry name" value="TIM44"/>
    <property type="match status" value="1"/>
</dbReference>
<proteinExistence type="inferred from homology"/>
<evidence type="ECO:0000259" key="14">
    <source>
        <dbReference type="SMART" id="SM00978"/>
    </source>
</evidence>
<evidence type="ECO:0000256" key="3">
    <source>
        <dbReference type="ARBA" id="ARBA00022448"/>
    </source>
</evidence>
<dbReference type="Gene3D" id="3.10.450.240">
    <property type="match status" value="1"/>
</dbReference>
<dbReference type="SMART" id="SM00978">
    <property type="entry name" value="Tim44"/>
    <property type="match status" value="1"/>
</dbReference>
<comment type="subcellular location">
    <subcellularLocation>
        <location evidence="1">Mitochondrion inner membrane</location>
        <topology evidence="1">Peripheral membrane protein</topology>
    </subcellularLocation>
</comment>
<keyword evidence="11 13" id="KW-0472">Membrane</keyword>
<dbReference type="AlphaFoldDB" id="R4XDV6"/>
<evidence type="ECO:0000256" key="12">
    <source>
        <dbReference type="ARBA" id="ARBA00074309"/>
    </source>
</evidence>
<keyword evidence="9 13" id="KW-0811">Translocation</keyword>
<reference evidence="15 16" key="1">
    <citation type="journal article" date="2013" name="MBio">
        <title>Genome sequencing of the plant pathogen Taphrina deformans, the causal agent of peach leaf curl.</title>
        <authorList>
            <person name="Cisse O.H."/>
            <person name="Almeida J.M.G.C.F."/>
            <person name="Fonseca A."/>
            <person name="Kumar A.A."/>
            <person name="Salojaervi J."/>
            <person name="Overmyer K."/>
            <person name="Hauser P.M."/>
            <person name="Pagni M."/>
        </authorList>
    </citation>
    <scope>NUCLEOTIDE SEQUENCE [LARGE SCALE GENOMIC DNA]</scope>
    <source>
        <strain evidence="16">PYCC 5710 / ATCC 11124 / CBS 356.35 / IMI 108563 / JCM 9778 / NBRC 8474</strain>
    </source>
</reference>
<dbReference type="eggNOG" id="KOG2580">
    <property type="taxonomic scope" value="Eukaryota"/>
</dbReference>
<dbReference type="GO" id="GO:0051087">
    <property type="term" value="F:protein-folding chaperone binding"/>
    <property type="evidence" value="ECO:0007669"/>
    <property type="project" value="InterPro"/>
</dbReference>
<comment type="function">
    <text evidence="13">Essential component of the PAM complex, a complex required for the translocation of transit peptide-containing proteins from the inner membrane into the mitochondrial matrix in an ATP-dependent manner.</text>
</comment>
<protein>
    <recommendedName>
        <fullName evidence="12 13">Mitochondrial import inner membrane translocase subunit TIM44</fullName>
    </recommendedName>
</protein>
<dbReference type="EMBL" id="CAHR02000182">
    <property type="protein sequence ID" value="CCG83822.1"/>
    <property type="molecule type" value="Genomic_DNA"/>
</dbReference>
<dbReference type="GO" id="GO:0030150">
    <property type="term" value="P:protein import into mitochondrial matrix"/>
    <property type="evidence" value="ECO:0007669"/>
    <property type="project" value="InterPro"/>
</dbReference>
<keyword evidence="4" id="KW-0547">Nucleotide-binding</keyword>
<accession>R4XDV6</accession>
<dbReference type="InterPro" id="IPR032710">
    <property type="entry name" value="NTF2-like_dom_sf"/>
</dbReference>
<dbReference type="STRING" id="1097556.R4XDV6"/>
<dbReference type="PANTHER" id="PTHR10721:SF1">
    <property type="entry name" value="MITOCHONDRIAL IMPORT INNER MEMBRANE TRANSLOCASE SUBUNIT TIM44"/>
    <property type="match status" value="1"/>
</dbReference>
<keyword evidence="3 13" id="KW-0813">Transport</keyword>
<comment type="similarity">
    <text evidence="2 13">Belongs to the Tim44 family.</text>
</comment>
<dbReference type="InterPro" id="IPR039544">
    <property type="entry name" value="Tim44-like"/>
</dbReference>
<gene>
    <name evidence="15" type="ORF">TAPDE_004140</name>
</gene>
<keyword evidence="8" id="KW-0809">Transit peptide</keyword>
<keyword evidence="10 13" id="KW-0496">Mitochondrion</keyword>
<dbReference type="InterPro" id="IPR017303">
    <property type="entry name" value="Tim44"/>
</dbReference>
<dbReference type="SUPFAM" id="SSF54427">
    <property type="entry name" value="NTF2-like"/>
    <property type="match status" value="1"/>
</dbReference>
<keyword evidence="16" id="KW-1185">Reference proteome</keyword>
<dbReference type="GO" id="GO:0005743">
    <property type="term" value="C:mitochondrial inner membrane"/>
    <property type="evidence" value="ECO:0007669"/>
    <property type="project" value="UniProtKB-SubCell"/>
</dbReference>
<dbReference type="VEuPathDB" id="FungiDB:TAPDE_004140"/>
<evidence type="ECO:0000256" key="2">
    <source>
        <dbReference type="ARBA" id="ARBA00009597"/>
    </source>
</evidence>
<dbReference type="Proteomes" id="UP000013776">
    <property type="component" value="Unassembled WGS sequence"/>
</dbReference>
<evidence type="ECO:0000256" key="13">
    <source>
        <dbReference type="PIRNR" id="PIRNR037871"/>
    </source>
</evidence>
<dbReference type="PANTHER" id="PTHR10721">
    <property type="entry name" value="MITOCHONDRIAL IMPORT INNER MEMBRANE TRANSLOCASE SUBUNIT TIM44"/>
    <property type="match status" value="1"/>
</dbReference>
<keyword evidence="5 13" id="KW-0999">Mitochondrion inner membrane</keyword>
<evidence type="ECO:0000256" key="11">
    <source>
        <dbReference type="ARBA" id="ARBA00023136"/>
    </source>
</evidence>
<sequence length="422" mass="47230">MLSSRNVRSVRRTARLFSSSRPIFRGDAPPPNPNSPFRVFVDTFKSELKKSQELQDSVKALQGEAEKAGESDAYKKAREAFEAASKRGQGAAGVTTRAIRKTGEVLGSGVVKAWESPVGQVTRKTASATANILDKTTKPLRESEAFKSISSTIDDGQSSRYGGFSTPEARKAARERQAVEDAKRPVQRPIEENADVTGVVVHKDSQWKESWKSYKEQSSIFAGLNRFKTNYSESENPIVSSTREITDRVAEIWGKFTAENESARVIRLMKEIDPSFRVEPWLNQLRDYILPEICEAYIKNDTPVLAQWLSEAPLSVHTATSKQVTEQKLISDGKIVDLRNVDIAQYKVVPPNDIPVFIVSFRTQEIHLYRNAVGDVVAGREDHVQAVTYIAIFTRLKDELQNPVTGGWRVMDFARGQPRDII</sequence>
<evidence type="ECO:0000256" key="7">
    <source>
        <dbReference type="ARBA" id="ARBA00022927"/>
    </source>
</evidence>